<keyword evidence="7" id="KW-1185">Reference proteome</keyword>
<organism evidence="6 7">
    <name type="scientific">Paramecium sonneborni</name>
    <dbReference type="NCBI Taxonomy" id="65129"/>
    <lineage>
        <taxon>Eukaryota</taxon>
        <taxon>Sar</taxon>
        <taxon>Alveolata</taxon>
        <taxon>Ciliophora</taxon>
        <taxon>Intramacronucleata</taxon>
        <taxon>Oligohymenophorea</taxon>
        <taxon>Peniculida</taxon>
        <taxon>Parameciidae</taxon>
        <taxon>Paramecium</taxon>
    </lineage>
</organism>
<feature type="region of interest" description="Disordered" evidence="4">
    <location>
        <begin position="1"/>
        <end position="28"/>
    </location>
</feature>
<dbReference type="InterPro" id="IPR003890">
    <property type="entry name" value="MIF4G-like_typ-3"/>
</dbReference>
<feature type="coiled-coil region" evidence="3">
    <location>
        <begin position="105"/>
        <end position="158"/>
    </location>
</feature>
<keyword evidence="1" id="KW-0396">Initiation factor</keyword>
<comment type="caution">
    <text evidence="6">The sequence shown here is derived from an EMBL/GenBank/DDBJ whole genome shotgun (WGS) entry which is preliminary data.</text>
</comment>
<dbReference type="PANTHER" id="PTHR23253">
    <property type="entry name" value="EUKARYOTIC TRANSLATION INITIATION FACTOR 4 GAMMA"/>
    <property type="match status" value="1"/>
</dbReference>
<dbReference type="GO" id="GO:0003729">
    <property type="term" value="F:mRNA binding"/>
    <property type="evidence" value="ECO:0007669"/>
    <property type="project" value="TreeGrafter"/>
</dbReference>
<keyword evidence="3" id="KW-0175">Coiled coil</keyword>
<evidence type="ECO:0000256" key="2">
    <source>
        <dbReference type="ARBA" id="ARBA00022917"/>
    </source>
</evidence>
<dbReference type="Proteomes" id="UP000692954">
    <property type="component" value="Unassembled WGS sequence"/>
</dbReference>
<feature type="region of interest" description="Disordered" evidence="4">
    <location>
        <begin position="205"/>
        <end position="229"/>
    </location>
</feature>
<dbReference type="EMBL" id="CAJJDN010000103">
    <property type="protein sequence ID" value="CAD8113486.1"/>
    <property type="molecule type" value="Genomic_DNA"/>
</dbReference>
<dbReference type="PANTHER" id="PTHR23253:SF9">
    <property type="entry name" value="EUKARYOTIC TRANSLATION INITIATION FACTOR 4 GAMMA 2"/>
    <property type="match status" value="1"/>
</dbReference>
<dbReference type="SMART" id="SM00543">
    <property type="entry name" value="MIF4G"/>
    <property type="match status" value="1"/>
</dbReference>
<dbReference type="GO" id="GO:0016281">
    <property type="term" value="C:eukaryotic translation initiation factor 4F complex"/>
    <property type="evidence" value="ECO:0007669"/>
    <property type="project" value="TreeGrafter"/>
</dbReference>
<reference evidence="6" key="1">
    <citation type="submission" date="2021-01" db="EMBL/GenBank/DDBJ databases">
        <authorList>
            <consortium name="Genoscope - CEA"/>
            <person name="William W."/>
        </authorList>
    </citation>
    <scope>NUCLEOTIDE SEQUENCE</scope>
</reference>
<gene>
    <name evidence="6" type="ORF">PSON_ATCC_30995.1.T1030145</name>
</gene>
<protein>
    <recommendedName>
        <fullName evidence="5">MIF4G domain-containing protein</fullName>
    </recommendedName>
</protein>
<evidence type="ECO:0000313" key="6">
    <source>
        <dbReference type="EMBL" id="CAD8113486.1"/>
    </source>
</evidence>
<dbReference type="OrthoDB" id="347287at2759"/>
<feature type="region of interest" description="Disordered" evidence="4">
    <location>
        <begin position="48"/>
        <end position="68"/>
    </location>
</feature>
<evidence type="ECO:0000256" key="1">
    <source>
        <dbReference type="ARBA" id="ARBA00022540"/>
    </source>
</evidence>
<sequence>MSSTTKKKLNINSKPFNIEDTQKQQQTHPQLVITSKAYQPKNEIQEYYPKNNHNPFDDLAPDFMNNNTPQIYQQPTKLISQPQEIKEKKILRKTQYQFDIDPQTVEKIEQKKKEEQELLNKQEELRKIEEEKQRQEELKRQEELIKFEELRKQQLEEENYLPKPYTKEQLETIFENMNDFQYFESDNNWIKIKDRKHFDYKDLKRYEQRKDNKNPTQKRDKPEIQLDRPPVQQIEPNIRMPQRATISIQEQLWKDKLKEEANAWTQILNTTPEQKKAIEKELKYRLNQLAPDNEVQVSKFIIDIIEQNQDFVDFLTEKIIEKAQMEPKYRGLYINLCFKLVSLPSFQLMNQDKSGKLRQQSKFKTSLLNRVQKMFDSRKTIDLDTTNLKQEEKIQYHIIRKKKIMGNVRFIGGLYLKSLLPIQALSYVLIELMGEYLISYIPNGDTADESLEGLIELIDQIGQSFNEKERAQDDSFIFKIAQTLDGCKKSRDQIEALFKDIKKSTVLDLMQKVFQKFLENYHLSQRIRLLIENLLDKIQKGWQGVYAKKEELAESAQKTYEQEEEDPLELQLKQTRQNSAKKENPSNEQDQKIRAKDITMLVNSSFTFDPVDQMDKLRNELKRIKSEAPELLKVFFETFFQNMLSLRQVKQNIERAQLVFDILVLEEADEEIVSKALQDILDEDLVYNISESGTSSKLVTNVLSCFIMEQDWNALKKLYLKPLLDIEDFNEFLIKVGNQLITKFPDQLSRELIVKYFNLLKQDLSTQLNFD</sequence>
<evidence type="ECO:0000259" key="5">
    <source>
        <dbReference type="SMART" id="SM00543"/>
    </source>
</evidence>
<name>A0A8S1QDP9_9CILI</name>
<evidence type="ECO:0000313" key="7">
    <source>
        <dbReference type="Proteomes" id="UP000692954"/>
    </source>
</evidence>
<feature type="domain" description="MIF4G" evidence="5">
    <location>
        <begin position="279"/>
        <end position="541"/>
    </location>
</feature>
<accession>A0A8S1QDP9</accession>
<keyword evidence="2" id="KW-0648">Protein biosynthesis</keyword>
<evidence type="ECO:0000256" key="3">
    <source>
        <dbReference type="SAM" id="Coils"/>
    </source>
</evidence>
<feature type="compositionally biased region" description="Basic and acidic residues" evidence="4">
    <location>
        <begin position="205"/>
        <end position="226"/>
    </location>
</feature>
<dbReference type="GO" id="GO:0003743">
    <property type="term" value="F:translation initiation factor activity"/>
    <property type="evidence" value="ECO:0007669"/>
    <property type="project" value="UniProtKB-KW"/>
</dbReference>
<evidence type="ECO:0000256" key="4">
    <source>
        <dbReference type="SAM" id="MobiDB-lite"/>
    </source>
</evidence>
<dbReference type="AlphaFoldDB" id="A0A8S1QDP9"/>
<proteinExistence type="predicted"/>